<dbReference type="GO" id="GO:0006032">
    <property type="term" value="P:chitin catabolic process"/>
    <property type="evidence" value="ECO:0007669"/>
    <property type="project" value="UniProtKB-KW"/>
</dbReference>
<dbReference type="PROSITE" id="PS51910">
    <property type="entry name" value="GH18_2"/>
    <property type="match status" value="1"/>
</dbReference>
<dbReference type="AlphaFoldDB" id="M2R2P6"/>
<feature type="chain" id="PRO_5004024466" evidence="9">
    <location>
        <begin position="20"/>
        <end position="315"/>
    </location>
</feature>
<evidence type="ECO:0000256" key="3">
    <source>
        <dbReference type="ARBA" id="ARBA00023024"/>
    </source>
</evidence>
<feature type="signal peptide" evidence="9">
    <location>
        <begin position="1"/>
        <end position="19"/>
    </location>
</feature>
<proteinExistence type="inferred from homology"/>
<evidence type="ECO:0000256" key="9">
    <source>
        <dbReference type="SAM" id="SignalP"/>
    </source>
</evidence>
<dbReference type="Proteomes" id="UP000016930">
    <property type="component" value="Unassembled WGS sequence"/>
</dbReference>
<dbReference type="InterPro" id="IPR017853">
    <property type="entry name" value="GH"/>
</dbReference>
<evidence type="ECO:0000313" key="12">
    <source>
        <dbReference type="Proteomes" id="UP000016930"/>
    </source>
</evidence>
<evidence type="ECO:0000256" key="2">
    <source>
        <dbReference type="ARBA" id="ARBA00022801"/>
    </source>
</evidence>
<evidence type="ECO:0000259" key="10">
    <source>
        <dbReference type="PROSITE" id="PS51910"/>
    </source>
</evidence>
<evidence type="ECO:0000256" key="4">
    <source>
        <dbReference type="ARBA" id="ARBA00023277"/>
    </source>
</evidence>
<gene>
    <name evidence="11" type="ORF">CERSUDRAFT_98773</name>
</gene>
<comment type="similarity">
    <text evidence="8">Belongs to the glycosyl hydrolase 18 family.</text>
</comment>
<dbReference type="OrthoDB" id="3012298at2759"/>
<evidence type="ECO:0000256" key="6">
    <source>
        <dbReference type="ARBA" id="ARBA00023326"/>
    </source>
</evidence>
<reference evidence="11 12" key="1">
    <citation type="journal article" date="2012" name="Proc. Natl. Acad. Sci. U.S.A.">
        <title>Comparative genomics of Ceriporiopsis subvermispora and Phanerochaete chrysosporium provide insight into selective ligninolysis.</title>
        <authorList>
            <person name="Fernandez-Fueyo E."/>
            <person name="Ruiz-Duenas F.J."/>
            <person name="Ferreira P."/>
            <person name="Floudas D."/>
            <person name="Hibbett D.S."/>
            <person name="Canessa P."/>
            <person name="Larrondo L.F."/>
            <person name="James T.Y."/>
            <person name="Seelenfreund D."/>
            <person name="Lobos S."/>
            <person name="Polanco R."/>
            <person name="Tello M."/>
            <person name="Honda Y."/>
            <person name="Watanabe T."/>
            <person name="Watanabe T."/>
            <person name="Ryu J.S."/>
            <person name="Kubicek C.P."/>
            <person name="Schmoll M."/>
            <person name="Gaskell J."/>
            <person name="Hammel K.E."/>
            <person name="St John F.J."/>
            <person name="Vanden Wymelenberg A."/>
            <person name="Sabat G."/>
            <person name="Splinter BonDurant S."/>
            <person name="Syed K."/>
            <person name="Yadav J.S."/>
            <person name="Doddapaneni H."/>
            <person name="Subramanian V."/>
            <person name="Lavin J.L."/>
            <person name="Oguiza J.A."/>
            <person name="Perez G."/>
            <person name="Pisabarro A.G."/>
            <person name="Ramirez L."/>
            <person name="Santoyo F."/>
            <person name="Master E."/>
            <person name="Coutinho P.M."/>
            <person name="Henrissat B."/>
            <person name="Lombard V."/>
            <person name="Magnuson J.K."/>
            <person name="Kuees U."/>
            <person name="Hori C."/>
            <person name="Igarashi K."/>
            <person name="Samejima M."/>
            <person name="Held B.W."/>
            <person name="Barry K.W."/>
            <person name="LaButti K.M."/>
            <person name="Lapidus A."/>
            <person name="Lindquist E.A."/>
            <person name="Lucas S.M."/>
            <person name="Riley R."/>
            <person name="Salamov A.A."/>
            <person name="Hoffmeister D."/>
            <person name="Schwenk D."/>
            <person name="Hadar Y."/>
            <person name="Yarden O."/>
            <person name="de Vries R.P."/>
            <person name="Wiebenga A."/>
            <person name="Stenlid J."/>
            <person name="Eastwood D."/>
            <person name="Grigoriev I.V."/>
            <person name="Berka R.M."/>
            <person name="Blanchette R.A."/>
            <person name="Kersten P."/>
            <person name="Martinez A.T."/>
            <person name="Vicuna R."/>
            <person name="Cullen D."/>
        </authorList>
    </citation>
    <scope>NUCLEOTIDE SEQUENCE [LARGE SCALE GENOMIC DNA]</scope>
    <source>
        <strain evidence="11 12">B</strain>
    </source>
</reference>
<keyword evidence="3" id="KW-0146">Chitin degradation</keyword>
<dbReference type="GO" id="GO:0000272">
    <property type="term" value="P:polysaccharide catabolic process"/>
    <property type="evidence" value="ECO:0007669"/>
    <property type="project" value="UniProtKB-KW"/>
</dbReference>
<evidence type="ECO:0000313" key="11">
    <source>
        <dbReference type="EMBL" id="EMD33176.1"/>
    </source>
</evidence>
<protein>
    <submittedName>
        <fullName evidence="11">Glycoside hydrolase family 18 protein</fullName>
    </submittedName>
</protein>
<keyword evidence="9" id="KW-0732">Signal</keyword>
<dbReference type="InterPro" id="IPR001223">
    <property type="entry name" value="Glyco_hydro18_cat"/>
</dbReference>
<dbReference type="SUPFAM" id="SSF51445">
    <property type="entry name" value="(Trans)glycosidases"/>
    <property type="match status" value="1"/>
</dbReference>
<organism evidence="11 12">
    <name type="scientific">Ceriporiopsis subvermispora (strain B)</name>
    <name type="common">White-rot fungus</name>
    <name type="synonym">Gelatoporia subvermispora</name>
    <dbReference type="NCBI Taxonomy" id="914234"/>
    <lineage>
        <taxon>Eukaryota</taxon>
        <taxon>Fungi</taxon>
        <taxon>Dikarya</taxon>
        <taxon>Basidiomycota</taxon>
        <taxon>Agaricomycotina</taxon>
        <taxon>Agaricomycetes</taxon>
        <taxon>Polyporales</taxon>
        <taxon>Gelatoporiaceae</taxon>
        <taxon>Gelatoporia</taxon>
    </lineage>
</organism>
<dbReference type="Pfam" id="PF00704">
    <property type="entry name" value="Glyco_hydro_18"/>
    <property type="match status" value="1"/>
</dbReference>
<accession>M2R2P6</accession>
<dbReference type="HOGENOM" id="CLU_050410_1_0_1"/>
<name>M2R2P6_CERS8</name>
<dbReference type="InterPro" id="IPR001579">
    <property type="entry name" value="Glyco_hydro_18_chit_AS"/>
</dbReference>
<evidence type="ECO:0000256" key="5">
    <source>
        <dbReference type="ARBA" id="ARBA00023295"/>
    </source>
</evidence>
<keyword evidence="2 7" id="KW-0378">Hydrolase</keyword>
<keyword evidence="6" id="KW-0624">Polysaccharide degradation</keyword>
<evidence type="ECO:0000256" key="7">
    <source>
        <dbReference type="RuleBase" id="RU000489"/>
    </source>
</evidence>
<dbReference type="GO" id="GO:0008843">
    <property type="term" value="F:endochitinase activity"/>
    <property type="evidence" value="ECO:0007669"/>
    <property type="project" value="UniProtKB-EC"/>
</dbReference>
<evidence type="ECO:0000256" key="8">
    <source>
        <dbReference type="RuleBase" id="RU004453"/>
    </source>
</evidence>
<dbReference type="Gene3D" id="3.20.20.80">
    <property type="entry name" value="Glycosidases"/>
    <property type="match status" value="1"/>
</dbReference>
<dbReference type="CDD" id="cd00598">
    <property type="entry name" value="GH18_chitinase-like"/>
    <property type="match status" value="1"/>
</dbReference>
<dbReference type="PROSITE" id="PS01095">
    <property type="entry name" value="GH18_1"/>
    <property type="match status" value="1"/>
</dbReference>
<dbReference type="EMBL" id="KB445807">
    <property type="protein sequence ID" value="EMD33176.1"/>
    <property type="molecule type" value="Genomic_DNA"/>
</dbReference>
<comment type="catalytic activity">
    <reaction evidence="1">
        <text>Random endo-hydrolysis of N-acetyl-beta-D-glucosaminide (1-&gt;4)-beta-linkages in chitin and chitodextrins.</text>
        <dbReference type="EC" id="3.2.1.14"/>
    </reaction>
</comment>
<keyword evidence="12" id="KW-1185">Reference proteome</keyword>
<keyword evidence="4" id="KW-0119">Carbohydrate metabolism</keyword>
<feature type="domain" description="GH18" evidence="10">
    <location>
        <begin position="34"/>
        <end position="315"/>
    </location>
</feature>
<evidence type="ECO:0000256" key="1">
    <source>
        <dbReference type="ARBA" id="ARBA00000822"/>
    </source>
</evidence>
<keyword evidence="5 7" id="KW-0326">Glycosidase</keyword>
<sequence>MLVAFSSIVLAVPLPNTASQEPTQTANRTVPAAPHFVVYGDEWISGENGPPDVSEIKGYNVFALSFLLASGPVDQAQEWASLTDAQRSSIKAEYKAAGISLIVSAFGSTDAPTTSGADPNKTADMMAQWVKQYDLDGIDIDYEDFKAMESKDSEAENWLISFHKRLRTQLFKGQYIITHAPVAPWFSPNPSWPGGGYLKVDQEIGPLVDWYNIQFYNQGTSEYTTCTNLLTTSGGAFPNSSVFEIAAAGVPLDKLVIGKPANAADADNGYVDPSTLAQCLEQAKSQGWDAGAMAWEFPGAASDWITTVRSQAFPL</sequence>